<evidence type="ECO:0000313" key="3">
    <source>
        <dbReference type="Proteomes" id="UP000661894"/>
    </source>
</evidence>
<accession>A0ABR8Z1S4</accession>
<protein>
    <submittedName>
        <fullName evidence="2">Uncharacterized protein</fullName>
    </submittedName>
</protein>
<gene>
    <name evidence="2" type="ORF">H9624_06540</name>
</gene>
<comment type="caution">
    <text evidence="2">The sequence shown here is derived from an EMBL/GenBank/DDBJ whole genome shotgun (WGS) entry which is preliminary data.</text>
</comment>
<keyword evidence="3" id="KW-1185">Reference proteome</keyword>
<feature type="region of interest" description="Disordered" evidence="1">
    <location>
        <begin position="1"/>
        <end position="49"/>
    </location>
</feature>
<dbReference type="EMBL" id="JACSPO010000002">
    <property type="protein sequence ID" value="MBD8061978.1"/>
    <property type="molecule type" value="Genomic_DNA"/>
</dbReference>
<name>A0ABR8Z1S4_9MICO</name>
<dbReference type="Proteomes" id="UP000661894">
    <property type="component" value="Unassembled WGS sequence"/>
</dbReference>
<evidence type="ECO:0000313" key="2">
    <source>
        <dbReference type="EMBL" id="MBD8061978.1"/>
    </source>
</evidence>
<organism evidence="2 3">
    <name type="scientific">Oceanitalea stevensii</name>
    <dbReference type="NCBI Taxonomy" id="2763072"/>
    <lineage>
        <taxon>Bacteria</taxon>
        <taxon>Bacillati</taxon>
        <taxon>Actinomycetota</taxon>
        <taxon>Actinomycetes</taxon>
        <taxon>Micrococcales</taxon>
        <taxon>Bogoriellaceae</taxon>
        <taxon>Georgenia</taxon>
    </lineage>
</organism>
<dbReference type="RefSeq" id="WP_251839099.1">
    <property type="nucleotide sequence ID" value="NZ_JACSPO010000002.1"/>
</dbReference>
<proteinExistence type="predicted"/>
<sequence length="72" mass="7658">MKRRRPYLRPIAADSDLGPLPARREVAPDVDAPAVREAATGSSLPVLRRHPLAQARDDEESAGLAAAWSSAG</sequence>
<evidence type="ECO:0000256" key="1">
    <source>
        <dbReference type="SAM" id="MobiDB-lite"/>
    </source>
</evidence>
<reference evidence="2 3" key="1">
    <citation type="submission" date="2020-08" db="EMBL/GenBank/DDBJ databases">
        <title>A Genomic Blueprint of the Chicken Gut Microbiome.</title>
        <authorList>
            <person name="Gilroy R."/>
            <person name="Ravi A."/>
            <person name="Getino M."/>
            <person name="Pursley I."/>
            <person name="Horton D.L."/>
            <person name="Alikhan N.-F."/>
            <person name="Baker D."/>
            <person name="Gharbi K."/>
            <person name="Hall N."/>
            <person name="Watson M."/>
            <person name="Adriaenssens E.M."/>
            <person name="Foster-Nyarko E."/>
            <person name="Jarju S."/>
            <person name="Secka A."/>
            <person name="Antonio M."/>
            <person name="Oren A."/>
            <person name="Chaudhuri R."/>
            <person name="La Ragione R.M."/>
            <person name="Hildebrand F."/>
            <person name="Pallen M.J."/>
        </authorList>
    </citation>
    <scope>NUCLEOTIDE SEQUENCE [LARGE SCALE GENOMIC DNA]</scope>
    <source>
        <strain evidence="2 3">Sa1BUA1</strain>
    </source>
</reference>